<evidence type="ECO:0000313" key="9">
    <source>
        <dbReference type="EMBL" id="MBE1535916.1"/>
    </source>
</evidence>
<dbReference type="Proteomes" id="UP000627838">
    <property type="component" value="Unassembled WGS sequence"/>
</dbReference>
<keyword evidence="3" id="KW-0813">Transport</keyword>
<dbReference type="RefSeq" id="WP_318784399.1">
    <property type="nucleotide sequence ID" value="NZ_JADBDZ010000001.1"/>
</dbReference>
<evidence type="ECO:0000256" key="4">
    <source>
        <dbReference type="ARBA" id="ARBA00022475"/>
    </source>
</evidence>
<reference evidence="9 10" key="1">
    <citation type="submission" date="2020-10" db="EMBL/GenBank/DDBJ databases">
        <title>Sequencing the genomes of 1000 actinobacteria strains.</title>
        <authorList>
            <person name="Klenk H.-P."/>
        </authorList>
    </citation>
    <scope>NUCLEOTIDE SEQUENCE [LARGE SCALE GENOMIC DNA]</scope>
    <source>
        <strain evidence="9 10">DSM 46744</strain>
    </source>
</reference>
<dbReference type="InterPro" id="IPR000522">
    <property type="entry name" value="ABC_transptr_permease_BtuC"/>
</dbReference>
<dbReference type="PANTHER" id="PTHR30472:SF24">
    <property type="entry name" value="FERRIC ENTEROBACTIN TRANSPORT SYSTEM PERMEASE PROTEIN FEPG"/>
    <property type="match status" value="1"/>
</dbReference>
<evidence type="ECO:0000256" key="7">
    <source>
        <dbReference type="ARBA" id="ARBA00023136"/>
    </source>
</evidence>
<feature type="transmembrane region" description="Helical" evidence="8">
    <location>
        <begin position="323"/>
        <end position="342"/>
    </location>
</feature>
<sequence length="351" mass="35027">MSASTGRAMTSRVVRVGAVSVRWEPRVAAVCGTLALLAAGAAVLVVGSGDFPISPPDVVAALLGQGDRATEFIVQTLRLPRAVTGLLVGLALGLSGAIFQSMSRNPLGSPDLIGFTTGSATGALLQILVWGGGAVAVTASSAAGAVLTALAVYLVAYRRGGGVAGIRLVLVGVAAAAMLQALNSYLLTRAELTEAYEAAFWLTGSLNGRDWGQAVPLAIALAVLVPAALLLSRGLGMGELGDDAAQALGVPVQRTRLLLVIVGVGLVAAATAAAGPVPFVALAAPQLARRLTRRAGAQLFPAALTGAALLACSDLISLHLPVAIPVGVVTGVLGGVYLAWLLSTSGRKGVG</sequence>
<feature type="transmembrane region" description="Helical" evidence="8">
    <location>
        <begin position="112"/>
        <end position="130"/>
    </location>
</feature>
<dbReference type="SUPFAM" id="SSF81345">
    <property type="entry name" value="ABC transporter involved in vitamin B12 uptake, BtuC"/>
    <property type="match status" value="1"/>
</dbReference>
<feature type="transmembrane region" description="Helical" evidence="8">
    <location>
        <begin position="168"/>
        <end position="187"/>
    </location>
</feature>
<feature type="transmembrane region" description="Helical" evidence="8">
    <location>
        <begin position="214"/>
        <end position="236"/>
    </location>
</feature>
<dbReference type="PANTHER" id="PTHR30472">
    <property type="entry name" value="FERRIC ENTEROBACTIN TRANSPORT SYSTEM PERMEASE PROTEIN"/>
    <property type="match status" value="1"/>
</dbReference>
<evidence type="ECO:0000256" key="8">
    <source>
        <dbReference type="SAM" id="Phobius"/>
    </source>
</evidence>
<proteinExistence type="inferred from homology"/>
<dbReference type="EMBL" id="JADBDZ010000001">
    <property type="protein sequence ID" value="MBE1535916.1"/>
    <property type="molecule type" value="Genomic_DNA"/>
</dbReference>
<organism evidence="9 10">
    <name type="scientific">Actinomadura algeriensis</name>
    <dbReference type="NCBI Taxonomy" id="1679523"/>
    <lineage>
        <taxon>Bacteria</taxon>
        <taxon>Bacillati</taxon>
        <taxon>Actinomycetota</taxon>
        <taxon>Actinomycetes</taxon>
        <taxon>Streptosporangiales</taxon>
        <taxon>Thermomonosporaceae</taxon>
        <taxon>Actinomadura</taxon>
    </lineage>
</organism>
<evidence type="ECO:0000256" key="5">
    <source>
        <dbReference type="ARBA" id="ARBA00022692"/>
    </source>
</evidence>
<gene>
    <name evidence="9" type="ORF">H4W34_005749</name>
</gene>
<comment type="caution">
    <text evidence="9">The sequence shown here is derived from an EMBL/GenBank/DDBJ whole genome shotgun (WGS) entry which is preliminary data.</text>
</comment>
<comment type="similarity">
    <text evidence="2">Belongs to the binding-protein-dependent transport system permease family. FecCD subfamily.</text>
</comment>
<keyword evidence="7 8" id="KW-0472">Membrane</keyword>
<dbReference type="Pfam" id="PF01032">
    <property type="entry name" value="FecCD"/>
    <property type="match status" value="1"/>
</dbReference>
<feature type="transmembrane region" description="Helical" evidence="8">
    <location>
        <begin position="257"/>
        <end position="283"/>
    </location>
</feature>
<evidence type="ECO:0000313" key="10">
    <source>
        <dbReference type="Proteomes" id="UP000627838"/>
    </source>
</evidence>
<evidence type="ECO:0000256" key="3">
    <source>
        <dbReference type="ARBA" id="ARBA00022448"/>
    </source>
</evidence>
<feature type="transmembrane region" description="Helical" evidence="8">
    <location>
        <begin position="82"/>
        <end position="100"/>
    </location>
</feature>
<protein>
    <submittedName>
        <fullName evidence="9">Iron complex transport system permease protein</fullName>
    </submittedName>
</protein>
<keyword evidence="10" id="KW-1185">Reference proteome</keyword>
<name>A0ABR9JZA5_9ACTN</name>
<feature type="transmembrane region" description="Helical" evidence="8">
    <location>
        <begin position="27"/>
        <end position="47"/>
    </location>
</feature>
<accession>A0ABR9JZA5</accession>
<evidence type="ECO:0000256" key="1">
    <source>
        <dbReference type="ARBA" id="ARBA00004651"/>
    </source>
</evidence>
<keyword evidence="5 8" id="KW-0812">Transmembrane</keyword>
<dbReference type="Gene3D" id="1.10.3470.10">
    <property type="entry name" value="ABC transporter involved in vitamin B12 uptake, BtuC"/>
    <property type="match status" value="1"/>
</dbReference>
<dbReference type="InterPro" id="IPR037294">
    <property type="entry name" value="ABC_BtuC-like"/>
</dbReference>
<evidence type="ECO:0000256" key="2">
    <source>
        <dbReference type="ARBA" id="ARBA00007935"/>
    </source>
</evidence>
<feature type="transmembrane region" description="Helical" evidence="8">
    <location>
        <begin position="136"/>
        <end position="156"/>
    </location>
</feature>
<evidence type="ECO:0000256" key="6">
    <source>
        <dbReference type="ARBA" id="ARBA00022989"/>
    </source>
</evidence>
<keyword evidence="6 8" id="KW-1133">Transmembrane helix</keyword>
<comment type="subcellular location">
    <subcellularLocation>
        <location evidence="1">Cell membrane</location>
        <topology evidence="1">Multi-pass membrane protein</topology>
    </subcellularLocation>
</comment>
<keyword evidence="4" id="KW-1003">Cell membrane</keyword>